<dbReference type="InterPro" id="IPR054542">
    <property type="entry name" value="Cys_met_metab_PP"/>
</dbReference>
<keyword evidence="4" id="KW-0032">Aminotransferase</keyword>
<dbReference type="PANTHER" id="PTHR11808">
    <property type="entry name" value="TRANS-SULFURATION ENZYME FAMILY MEMBER"/>
    <property type="match status" value="1"/>
</dbReference>
<reference evidence="4" key="1">
    <citation type="submission" date="2022-06" db="EMBL/GenBank/DDBJ databases">
        <title>Sneathiella actinostolidae sp. nov., isolated from a sea anemonein the Western Pacific Ocean.</title>
        <authorList>
            <person name="Wei M.J."/>
        </authorList>
    </citation>
    <scope>NUCLEOTIDE SEQUENCE</scope>
    <source>
        <strain evidence="4">PHK-P5</strain>
    </source>
</reference>
<keyword evidence="4" id="KW-0808">Transferase</keyword>
<dbReference type="PROSITE" id="PS00868">
    <property type="entry name" value="CYS_MET_METAB_PP"/>
    <property type="match status" value="1"/>
</dbReference>
<protein>
    <submittedName>
        <fullName evidence="4">Aminotransferase class I/II-fold pyridoxal phosphate-dependent enzyme</fullName>
    </submittedName>
</protein>
<keyword evidence="2 3" id="KW-0663">Pyridoxal phosphate</keyword>
<dbReference type="PIRSF" id="PIRSF001434">
    <property type="entry name" value="CGS"/>
    <property type="match status" value="1"/>
</dbReference>
<dbReference type="Gene3D" id="3.40.640.10">
    <property type="entry name" value="Type I PLP-dependent aspartate aminotransferase-like (Major domain)"/>
    <property type="match status" value="1"/>
</dbReference>
<dbReference type="InterPro" id="IPR000277">
    <property type="entry name" value="Cys/Met-Metab_PyrdxlP-dep_enz"/>
</dbReference>
<dbReference type="Gene3D" id="3.90.1150.10">
    <property type="entry name" value="Aspartate Aminotransferase, domain 1"/>
    <property type="match status" value="1"/>
</dbReference>
<accession>A0ABY4VYV4</accession>
<dbReference type="Pfam" id="PF01053">
    <property type="entry name" value="Cys_Met_Meta_PP"/>
    <property type="match status" value="1"/>
</dbReference>
<comment type="similarity">
    <text evidence="3">Belongs to the trans-sulfuration enzymes family.</text>
</comment>
<dbReference type="EMBL" id="CP098747">
    <property type="protein sequence ID" value="USG60110.1"/>
    <property type="molecule type" value="Genomic_DNA"/>
</dbReference>
<evidence type="ECO:0000313" key="4">
    <source>
        <dbReference type="EMBL" id="USG60110.1"/>
    </source>
</evidence>
<dbReference type="InterPro" id="IPR015424">
    <property type="entry name" value="PyrdxlP-dep_Trfase"/>
</dbReference>
<gene>
    <name evidence="4" type="ORF">NBZ79_13090</name>
</gene>
<dbReference type="InterPro" id="IPR015421">
    <property type="entry name" value="PyrdxlP-dep_Trfase_major"/>
</dbReference>
<evidence type="ECO:0000256" key="1">
    <source>
        <dbReference type="ARBA" id="ARBA00001933"/>
    </source>
</evidence>
<dbReference type="PANTHER" id="PTHR11808:SF35">
    <property type="entry name" value="CYSTATHIONINE GAMMA-SYNTHASE (AFU_ORTHOLOGUE AFUA_7G01590)"/>
    <property type="match status" value="1"/>
</dbReference>
<dbReference type="SUPFAM" id="SSF53383">
    <property type="entry name" value="PLP-dependent transferases"/>
    <property type="match status" value="1"/>
</dbReference>
<name>A0ABY4VYV4_9PROT</name>
<comment type="cofactor">
    <cofactor evidence="1 3">
        <name>pyridoxal 5'-phosphate</name>
        <dbReference type="ChEBI" id="CHEBI:597326"/>
    </cofactor>
</comment>
<evidence type="ECO:0000256" key="3">
    <source>
        <dbReference type="RuleBase" id="RU362118"/>
    </source>
</evidence>
<dbReference type="InterPro" id="IPR015422">
    <property type="entry name" value="PyrdxlP-dep_Trfase_small"/>
</dbReference>
<dbReference type="RefSeq" id="WP_251932917.1">
    <property type="nucleotide sequence ID" value="NZ_CP098747.1"/>
</dbReference>
<sequence>MTDNKKQLNPDTVTAQALGWLEESHKGVIPGIFPSTTYEREPDGDYPSGRVYSRDHNPNYDQPEKILCELEQGSDALLFSSGMSAALAVIQSLRPGDHMIAPQVMYWSLRKWLVTVGASWGIDMSFVPNGDVAALKAAVLPGKTKLLWLETPANPTWVIDDIAAWAEVAAEAGACLAVDNTVATPLLTQPLSWGADIVMHSATKYLNGHSDVLAGALITKKDDDFWEKVKVNRNAGGAVLGPFEAWLLLRGMRTVSLRVQRASENALTLARHFHTHSGVEEVLYPGLPSHPGHEIAARQMTGGFGGMLSVRIKGGEGAAMAAAAKLDLFKRATSLGGVESLVEHRASIEGEGTPCPPDLLRLSIGIENVQDLIEDMEQALGGN</sequence>
<dbReference type="Proteomes" id="UP001056291">
    <property type="component" value="Chromosome"/>
</dbReference>
<organism evidence="4 5">
    <name type="scientific">Sneathiella marina</name>
    <dbReference type="NCBI Taxonomy" id="2950108"/>
    <lineage>
        <taxon>Bacteria</taxon>
        <taxon>Pseudomonadati</taxon>
        <taxon>Pseudomonadota</taxon>
        <taxon>Alphaproteobacteria</taxon>
        <taxon>Sneathiellales</taxon>
        <taxon>Sneathiellaceae</taxon>
        <taxon>Sneathiella</taxon>
    </lineage>
</organism>
<proteinExistence type="inferred from homology"/>
<dbReference type="GO" id="GO:0008483">
    <property type="term" value="F:transaminase activity"/>
    <property type="evidence" value="ECO:0007669"/>
    <property type="project" value="UniProtKB-KW"/>
</dbReference>
<evidence type="ECO:0000256" key="2">
    <source>
        <dbReference type="ARBA" id="ARBA00022898"/>
    </source>
</evidence>
<dbReference type="CDD" id="cd00614">
    <property type="entry name" value="CGS_like"/>
    <property type="match status" value="1"/>
</dbReference>
<evidence type="ECO:0000313" key="5">
    <source>
        <dbReference type="Proteomes" id="UP001056291"/>
    </source>
</evidence>
<keyword evidence="5" id="KW-1185">Reference proteome</keyword>